<accession>A0ABN2MUV6</accession>
<feature type="compositionally biased region" description="Basic and acidic residues" evidence="1">
    <location>
        <begin position="15"/>
        <end position="27"/>
    </location>
</feature>
<evidence type="ECO:0000259" key="2">
    <source>
        <dbReference type="Pfam" id="PF18029"/>
    </source>
</evidence>
<gene>
    <name evidence="3" type="ORF">GCM10009836_17960</name>
</gene>
<dbReference type="RefSeq" id="WP_344414440.1">
    <property type="nucleotide sequence ID" value="NZ_BAAAQK010000005.1"/>
</dbReference>
<keyword evidence="4" id="KW-1185">Reference proteome</keyword>
<proteinExistence type="predicted"/>
<evidence type="ECO:0000313" key="3">
    <source>
        <dbReference type="EMBL" id="GAA1839295.1"/>
    </source>
</evidence>
<dbReference type="Proteomes" id="UP001500449">
    <property type="component" value="Unassembled WGS sequence"/>
</dbReference>
<evidence type="ECO:0000313" key="4">
    <source>
        <dbReference type="Proteomes" id="UP001500449"/>
    </source>
</evidence>
<protein>
    <recommendedName>
        <fullName evidence="2">Glyoxalase-like domain-containing protein</fullName>
    </recommendedName>
</protein>
<feature type="compositionally biased region" description="Polar residues" evidence="1">
    <location>
        <begin position="1"/>
        <end position="10"/>
    </location>
</feature>
<comment type="caution">
    <text evidence="3">The sequence shown here is derived from an EMBL/GenBank/DDBJ whole genome shotgun (WGS) entry which is preliminary data.</text>
</comment>
<dbReference type="Pfam" id="PF18029">
    <property type="entry name" value="Glyoxalase_6"/>
    <property type="match status" value="1"/>
</dbReference>
<name>A0ABN2MUV6_9PSEU</name>
<dbReference type="Gene3D" id="3.10.180.10">
    <property type="entry name" value="2,3-Dihydroxybiphenyl 1,2-Dioxygenase, domain 1"/>
    <property type="match status" value="1"/>
</dbReference>
<feature type="region of interest" description="Disordered" evidence="1">
    <location>
        <begin position="1"/>
        <end position="31"/>
    </location>
</feature>
<evidence type="ECO:0000256" key="1">
    <source>
        <dbReference type="SAM" id="MobiDB-lite"/>
    </source>
</evidence>
<dbReference type="InterPro" id="IPR041581">
    <property type="entry name" value="Glyoxalase_6"/>
</dbReference>
<dbReference type="EMBL" id="BAAAQK010000005">
    <property type="protein sequence ID" value="GAA1839295.1"/>
    <property type="molecule type" value="Genomic_DNA"/>
</dbReference>
<feature type="domain" description="Glyoxalase-like" evidence="2">
    <location>
        <begin position="41"/>
        <end position="119"/>
    </location>
</feature>
<dbReference type="InterPro" id="IPR029068">
    <property type="entry name" value="Glyas_Bleomycin-R_OHBP_Dase"/>
</dbReference>
<reference evidence="3 4" key="1">
    <citation type="journal article" date="2019" name="Int. J. Syst. Evol. Microbiol.">
        <title>The Global Catalogue of Microorganisms (GCM) 10K type strain sequencing project: providing services to taxonomists for standard genome sequencing and annotation.</title>
        <authorList>
            <consortium name="The Broad Institute Genomics Platform"/>
            <consortium name="The Broad Institute Genome Sequencing Center for Infectious Disease"/>
            <person name="Wu L."/>
            <person name="Ma J."/>
        </authorList>
    </citation>
    <scope>NUCLEOTIDE SEQUENCE [LARGE SCALE GENOMIC DNA]</scope>
    <source>
        <strain evidence="3 4">JCM 16009</strain>
    </source>
</reference>
<organism evidence="3 4">
    <name type="scientific">Pseudonocardia ailaonensis</name>
    <dbReference type="NCBI Taxonomy" id="367279"/>
    <lineage>
        <taxon>Bacteria</taxon>
        <taxon>Bacillati</taxon>
        <taxon>Actinomycetota</taxon>
        <taxon>Actinomycetes</taxon>
        <taxon>Pseudonocardiales</taxon>
        <taxon>Pseudonocardiaceae</taxon>
        <taxon>Pseudonocardia</taxon>
    </lineage>
</organism>
<sequence>MISPRNTPGNGFQGRRAEDLQDGRRPGPLDLPTEVASCVGYVAALGGTVTISREDSVGIQLDDGMQMVFHRGAGYRAPTWPSPEVGMQMHLELLADAPDAAVARLCALGTTRLDHEPEAHTG</sequence>